<dbReference type="PANTHER" id="PTHR11669">
    <property type="entry name" value="REPLICATION FACTOR C / DNA POLYMERASE III GAMMA-TAU SUBUNIT"/>
    <property type="match status" value="1"/>
</dbReference>
<dbReference type="PANTHER" id="PTHR11669:SF8">
    <property type="entry name" value="DNA POLYMERASE III SUBUNIT DELTA"/>
    <property type="match status" value="1"/>
</dbReference>
<dbReference type="InterPro" id="IPR027417">
    <property type="entry name" value="P-loop_NTPase"/>
</dbReference>
<dbReference type="EMBL" id="JANGCH010000010">
    <property type="protein sequence ID" value="MCQ5122171.1"/>
    <property type="molecule type" value="Genomic_DNA"/>
</dbReference>
<dbReference type="RefSeq" id="WP_256198052.1">
    <property type="nucleotide sequence ID" value="NZ_DBEZTG010000262.1"/>
</dbReference>
<evidence type="ECO:0000313" key="2">
    <source>
        <dbReference type="Proteomes" id="UP001524435"/>
    </source>
</evidence>
<dbReference type="SUPFAM" id="SSF52540">
    <property type="entry name" value="P-loop containing nucleoside triphosphate hydrolases"/>
    <property type="match status" value="1"/>
</dbReference>
<comment type="caution">
    <text evidence="1">The sequence shown here is derived from an EMBL/GenBank/DDBJ whole genome shotgun (WGS) entry which is preliminary data.</text>
</comment>
<dbReference type="Gene3D" id="3.40.50.300">
    <property type="entry name" value="P-loop containing nucleotide triphosphate hydrolases"/>
    <property type="match status" value="1"/>
</dbReference>
<evidence type="ECO:0000313" key="1">
    <source>
        <dbReference type="EMBL" id="MCQ5122171.1"/>
    </source>
</evidence>
<name>A0ABT1SLS1_9FIRM</name>
<reference evidence="1 2" key="1">
    <citation type="submission" date="2022-06" db="EMBL/GenBank/DDBJ databases">
        <title>Isolation of gut microbiota from human fecal samples.</title>
        <authorList>
            <person name="Pamer E.G."/>
            <person name="Barat B."/>
            <person name="Waligurski E."/>
            <person name="Medina S."/>
            <person name="Paddock L."/>
            <person name="Mostad J."/>
        </authorList>
    </citation>
    <scope>NUCLEOTIDE SEQUENCE [LARGE SCALE GENOMIC DNA]</scope>
    <source>
        <strain evidence="1 2">DFI.6.1</strain>
    </source>
</reference>
<dbReference type="InterPro" id="IPR050238">
    <property type="entry name" value="DNA_Rep/Repair_Clamp_Loader"/>
</dbReference>
<proteinExistence type="predicted"/>
<dbReference type="Pfam" id="PF13177">
    <property type="entry name" value="DNA_pol3_delta2"/>
    <property type="match status" value="1"/>
</dbReference>
<organism evidence="1 2">
    <name type="scientific">Massilicoli timonensis</name>
    <dbReference type="NCBI Taxonomy" id="2015901"/>
    <lineage>
        <taxon>Bacteria</taxon>
        <taxon>Bacillati</taxon>
        <taxon>Bacillota</taxon>
        <taxon>Erysipelotrichia</taxon>
        <taxon>Erysipelotrichales</taxon>
        <taxon>Erysipelotrichaceae</taxon>
        <taxon>Massilicoli</taxon>
    </lineage>
</organism>
<protein>
    <submittedName>
        <fullName evidence="1">DNA polymerase III subunit delta</fullName>
    </submittedName>
</protein>
<gene>
    <name evidence="1" type="ORF">NE663_07860</name>
</gene>
<dbReference type="Proteomes" id="UP001524435">
    <property type="component" value="Unassembled WGS sequence"/>
</dbReference>
<accession>A0ABT1SLS1</accession>
<sequence length="325" mass="37473">MKTEIRDLQPIAYQTLTRALKQDHLAHAYLFHGPKGTLKKEMALFLAKSLNCQETEACEVCETCRRIEAGQHSDVLSLSGEAVSIKKEDMMKLQHELNKTALEKNGRKVYIIERMENATAEAQNALLKFLEEPANDRLAILLVEQLDRVLPTIVSRCQIITFHPLSKISCYRKCLELGMDDLDAYLLSELNRSAQACMNEAQSEYYQNARSCFQKTIDVLFDGIDDAMLILQLEGFCKKQKEEKKWLHALLQFYRILFEDSMKAQCACQDPWYQKQLALIAQKRFDRSALLTILLESDDLLLRSVNVAMLIDQLMYRIKEVLSHE</sequence>
<keyword evidence="2" id="KW-1185">Reference proteome</keyword>